<comment type="similarity">
    <text evidence="2">Belongs to the binding-protein-dependent transport system permease family. HisMQ subfamily.</text>
</comment>
<dbReference type="OrthoDB" id="9808531at2"/>
<feature type="transmembrane region" description="Helical" evidence="9">
    <location>
        <begin position="191"/>
        <end position="208"/>
    </location>
</feature>
<evidence type="ECO:0000256" key="2">
    <source>
        <dbReference type="ARBA" id="ARBA00010072"/>
    </source>
</evidence>
<evidence type="ECO:0000256" key="5">
    <source>
        <dbReference type="ARBA" id="ARBA00022692"/>
    </source>
</evidence>
<dbReference type="InterPro" id="IPR035906">
    <property type="entry name" value="MetI-like_sf"/>
</dbReference>
<dbReference type="EMBL" id="PXYL01000009">
    <property type="protein sequence ID" value="PSJ58908.1"/>
    <property type="molecule type" value="Genomic_DNA"/>
</dbReference>
<dbReference type="GO" id="GO:0006865">
    <property type="term" value="P:amino acid transport"/>
    <property type="evidence" value="ECO:0007669"/>
    <property type="project" value="UniProtKB-KW"/>
</dbReference>
<dbReference type="AlphaFoldDB" id="A0A2P7S8T8"/>
<accession>A0A2P7S8T8</accession>
<protein>
    <submittedName>
        <fullName evidence="11">Amino acid ABC transporter permease</fullName>
    </submittedName>
</protein>
<evidence type="ECO:0000259" key="10">
    <source>
        <dbReference type="PROSITE" id="PS50928"/>
    </source>
</evidence>
<keyword evidence="3 9" id="KW-0813">Transport</keyword>
<feature type="transmembrane region" description="Helical" evidence="9">
    <location>
        <begin position="132"/>
        <end position="152"/>
    </location>
</feature>
<gene>
    <name evidence="11" type="ORF">C7I85_18290</name>
</gene>
<feature type="transmembrane region" description="Helical" evidence="9">
    <location>
        <begin position="21"/>
        <end position="45"/>
    </location>
</feature>
<evidence type="ECO:0000256" key="4">
    <source>
        <dbReference type="ARBA" id="ARBA00022475"/>
    </source>
</evidence>
<evidence type="ECO:0000256" key="8">
    <source>
        <dbReference type="ARBA" id="ARBA00023136"/>
    </source>
</evidence>
<dbReference type="CDD" id="cd06261">
    <property type="entry name" value="TM_PBP2"/>
    <property type="match status" value="1"/>
</dbReference>
<dbReference type="InterPro" id="IPR000515">
    <property type="entry name" value="MetI-like"/>
</dbReference>
<keyword evidence="4" id="KW-1003">Cell membrane</keyword>
<dbReference type="SUPFAM" id="SSF161098">
    <property type="entry name" value="MetI-like"/>
    <property type="match status" value="1"/>
</dbReference>
<comment type="caution">
    <text evidence="11">The sequence shown here is derived from an EMBL/GenBank/DDBJ whole genome shotgun (WGS) entry which is preliminary data.</text>
</comment>
<feature type="transmembrane region" description="Helical" evidence="9">
    <location>
        <begin position="363"/>
        <end position="385"/>
    </location>
</feature>
<evidence type="ECO:0000256" key="9">
    <source>
        <dbReference type="RuleBase" id="RU363032"/>
    </source>
</evidence>
<reference evidence="11 12" key="1">
    <citation type="submission" date="2018-03" db="EMBL/GenBank/DDBJ databases">
        <title>The draft genome of Mesorhizobium soli JCM 19897.</title>
        <authorList>
            <person name="Li L."/>
            <person name="Liu L."/>
            <person name="Liang L."/>
            <person name="Wang T."/>
            <person name="Zhang X."/>
        </authorList>
    </citation>
    <scope>NUCLEOTIDE SEQUENCE [LARGE SCALE GENOMIC DNA]</scope>
    <source>
        <strain evidence="11 12">JCM 19897</strain>
    </source>
</reference>
<evidence type="ECO:0000256" key="7">
    <source>
        <dbReference type="ARBA" id="ARBA00022989"/>
    </source>
</evidence>
<dbReference type="RefSeq" id="WP_106725442.1">
    <property type="nucleotide sequence ID" value="NZ_PXYL01000009.1"/>
</dbReference>
<dbReference type="NCBIfam" id="TIGR01726">
    <property type="entry name" value="HEQRo_perm_3TM"/>
    <property type="match status" value="1"/>
</dbReference>
<dbReference type="PANTHER" id="PTHR30614">
    <property type="entry name" value="MEMBRANE COMPONENT OF AMINO ACID ABC TRANSPORTER"/>
    <property type="match status" value="1"/>
</dbReference>
<dbReference type="PROSITE" id="PS50928">
    <property type="entry name" value="ABC_TM1"/>
    <property type="match status" value="1"/>
</dbReference>
<evidence type="ECO:0000313" key="12">
    <source>
        <dbReference type="Proteomes" id="UP000240653"/>
    </source>
</evidence>
<dbReference type="Gene3D" id="1.10.3720.10">
    <property type="entry name" value="MetI-like"/>
    <property type="match status" value="2"/>
</dbReference>
<sequence>MSVEAKHQPGLTRPGIVRRTAAWWGAWPVAQMLVVAAVIALVYLLGANASATMQRLGITPGFGFLSHSANFEIGESVIAFKAGDPYVRAILAGLLNTVKVAAFGCVLATILGVALGIAGLSGNVLLATLVRWYVEIVRNTPLLLQLFFWIALAKALPPPRQALSALDALFLSNRGVYVPAIMAENFTPQTFWLLGLIAVSYGLFLFAACRRSRLGMRRGLLATLVLLIATGFALPATGASIGLELPVLSGFNIRGGHNLTPEFAALLAGLTVKFSAAIAEIVRAGIQSVDRGQWEAARVLGLHNGQIMRLVVLPQALRVITPLTTSSYLDLTKDSSLAVAIGYPDLVSIINTTANTTGQSFEALAILIGVYLALNLSVSFLMNVYNRRVALKGVHVR</sequence>
<evidence type="ECO:0000256" key="1">
    <source>
        <dbReference type="ARBA" id="ARBA00004429"/>
    </source>
</evidence>
<feature type="transmembrane region" description="Helical" evidence="9">
    <location>
        <begin position="100"/>
        <end position="120"/>
    </location>
</feature>
<dbReference type="Pfam" id="PF00528">
    <property type="entry name" value="BPD_transp_1"/>
    <property type="match status" value="1"/>
</dbReference>
<dbReference type="Proteomes" id="UP000240653">
    <property type="component" value="Unassembled WGS sequence"/>
</dbReference>
<comment type="subcellular location">
    <subcellularLocation>
        <location evidence="1">Cell inner membrane</location>
        <topology evidence="1">Multi-pass membrane protein</topology>
    </subcellularLocation>
    <subcellularLocation>
        <location evidence="9">Cell membrane</location>
        <topology evidence="9">Multi-pass membrane protein</topology>
    </subcellularLocation>
</comment>
<dbReference type="PANTHER" id="PTHR30614:SF37">
    <property type="entry name" value="AMINO-ACID ABC TRANSPORTER PERMEASE PROTEIN YHDX-RELATED"/>
    <property type="match status" value="1"/>
</dbReference>
<proteinExistence type="inferred from homology"/>
<evidence type="ECO:0000256" key="6">
    <source>
        <dbReference type="ARBA" id="ARBA00022970"/>
    </source>
</evidence>
<dbReference type="InterPro" id="IPR043429">
    <property type="entry name" value="ArtM/GltK/GlnP/TcyL/YhdX-like"/>
</dbReference>
<keyword evidence="5 9" id="KW-0812">Transmembrane</keyword>
<keyword evidence="7 9" id="KW-1133">Transmembrane helix</keyword>
<evidence type="ECO:0000313" key="11">
    <source>
        <dbReference type="EMBL" id="PSJ58908.1"/>
    </source>
</evidence>
<keyword evidence="12" id="KW-1185">Reference proteome</keyword>
<dbReference type="GO" id="GO:0022857">
    <property type="term" value="F:transmembrane transporter activity"/>
    <property type="evidence" value="ECO:0007669"/>
    <property type="project" value="InterPro"/>
</dbReference>
<evidence type="ECO:0000256" key="3">
    <source>
        <dbReference type="ARBA" id="ARBA00022448"/>
    </source>
</evidence>
<feature type="domain" description="ABC transmembrane type-1" evidence="10">
    <location>
        <begin position="94"/>
        <end position="382"/>
    </location>
</feature>
<name>A0A2P7S8T8_9HYPH</name>
<keyword evidence="6" id="KW-0029">Amino-acid transport</keyword>
<organism evidence="11 12">
    <name type="scientific">Pseudaminobacter soli</name>
    <name type="common">ex Li et al. 2025</name>
    <dbReference type="NCBI Taxonomy" id="1295366"/>
    <lineage>
        <taxon>Bacteria</taxon>
        <taxon>Pseudomonadati</taxon>
        <taxon>Pseudomonadota</taxon>
        <taxon>Alphaproteobacteria</taxon>
        <taxon>Hyphomicrobiales</taxon>
        <taxon>Phyllobacteriaceae</taxon>
        <taxon>Pseudaminobacter</taxon>
    </lineage>
</organism>
<keyword evidence="8 9" id="KW-0472">Membrane</keyword>
<feature type="transmembrane region" description="Helical" evidence="9">
    <location>
        <begin position="220"/>
        <end position="243"/>
    </location>
</feature>
<dbReference type="GO" id="GO:0043190">
    <property type="term" value="C:ATP-binding cassette (ABC) transporter complex"/>
    <property type="evidence" value="ECO:0007669"/>
    <property type="project" value="InterPro"/>
</dbReference>
<dbReference type="InterPro" id="IPR010065">
    <property type="entry name" value="AA_ABC_transptr_permease_3TM"/>
</dbReference>